<evidence type="ECO:0000313" key="1">
    <source>
        <dbReference type="EMBL" id="MBD2699578.1"/>
    </source>
</evidence>
<dbReference type="Proteomes" id="UP000598820">
    <property type="component" value="Unassembled WGS sequence"/>
</dbReference>
<dbReference type="Gene3D" id="3.40.50.2000">
    <property type="entry name" value="Glycogen Phosphorylase B"/>
    <property type="match status" value="2"/>
</dbReference>
<protein>
    <submittedName>
        <fullName evidence="1">Glycosyl transferase</fullName>
    </submittedName>
</protein>
<name>A0A926XT04_9BACT</name>
<dbReference type="Pfam" id="PF13528">
    <property type="entry name" value="Glyco_trans_1_3"/>
    <property type="match status" value="1"/>
</dbReference>
<keyword evidence="2" id="KW-1185">Reference proteome</keyword>
<proteinExistence type="predicted"/>
<keyword evidence="1" id="KW-0808">Transferase</keyword>
<gene>
    <name evidence="1" type="ORF">IC229_02945</name>
</gene>
<sequence>MRVLFIVQGEGRGHLTQAISLAQILQTAGHDVVGAWVSIADGRPIAPFFMDQFTAPITPVEGPGLTYCKKTNALDAVETCRKALKNIGRYRKSLRLIRDAIQKQRPDVVVNFFELLGGLTYAFHRPSVPMVCIAHQCLGLHPDFPFPKGKGFERLTFKWLVKMNAWGAQELLGLSFDKQPDVPEQRLRVVPPLLRQEVTTLQPTNDSYILAYTTQPGLQTEVVKAHQERPDVAIRYFHAGVNVAEKPIDATLTYYRIDGKRYLDAMQHCQAVVTTAGFESVCEALYLGKPVLMIPQPNHYEQMGNALDGQRAGVGVASDSFNLNQLMDFLPTYDAQVSERFRQWYNQGHFLFLSALNRAANSNRTTATTGQYGAVKPA</sequence>
<evidence type="ECO:0000313" key="2">
    <source>
        <dbReference type="Proteomes" id="UP000598820"/>
    </source>
</evidence>
<reference evidence="1" key="1">
    <citation type="submission" date="2020-09" db="EMBL/GenBank/DDBJ databases">
        <authorList>
            <person name="Kim M.K."/>
        </authorList>
    </citation>
    <scope>NUCLEOTIDE SEQUENCE</scope>
    <source>
        <strain evidence="1">BT702</strain>
    </source>
</reference>
<dbReference type="EMBL" id="JACWZY010000002">
    <property type="protein sequence ID" value="MBD2699578.1"/>
    <property type="molecule type" value="Genomic_DNA"/>
</dbReference>
<comment type="caution">
    <text evidence="1">The sequence shown here is derived from an EMBL/GenBank/DDBJ whole genome shotgun (WGS) entry which is preliminary data.</text>
</comment>
<dbReference type="RefSeq" id="WP_190885435.1">
    <property type="nucleotide sequence ID" value="NZ_JACWZY010000002.1"/>
</dbReference>
<dbReference type="PANTHER" id="PTHR21015">
    <property type="entry name" value="UDP-N-ACETYLGLUCOSAMINE--N-ACETYLMURAMYL-(PENTAPEPTIDE) PYROPHOSPHORYL-UNDECAPRENOL N-ACETYLGLUCOSAMINE TRANSFERASE 1"/>
    <property type="match status" value="1"/>
</dbReference>
<dbReference type="AlphaFoldDB" id="A0A926XT04"/>
<dbReference type="PANTHER" id="PTHR21015:SF22">
    <property type="entry name" value="GLYCOSYLTRANSFERASE"/>
    <property type="match status" value="1"/>
</dbReference>
<accession>A0A926XT04</accession>
<dbReference type="GO" id="GO:0016757">
    <property type="term" value="F:glycosyltransferase activity"/>
    <property type="evidence" value="ECO:0007669"/>
    <property type="project" value="TreeGrafter"/>
</dbReference>
<dbReference type="SUPFAM" id="SSF53756">
    <property type="entry name" value="UDP-Glycosyltransferase/glycogen phosphorylase"/>
    <property type="match status" value="1"/>
</dbReference>
<organism evidence="1 2">
    <name type="scientific">Spirosoma profusum</name>
    <dbReference type="NCBI Taxonomy" id="2771354"/>
    <lineage>
        <taxon>Bacteria</taxon>
        <taxon>Pseudomonadati</taxon>
        <taxon>Bacteroidota</taxon>
        <taxon>Cytophagia</taxon>
        <taxon>Cytophagales</taxon>
        <taxon>Cytophagaceae</taxon>
        <taxon>Spirosoma</taxon>
    </lineage>
</organism>